<organism evidence="3 4">
    <name type="scientific">Streptomyces collinus (strain DSM 40733 / Tue 365)</name>
    <dbReference type="NCBI Taxonomy" id="1214242"/>
    <lineage>
        <taxon>Bacteria</taxon>
        <taxon>Bacillati</taxon>
        <taxon>Actinomycetota</taxon>
        <taxon>Actinomycetes</taxon>
        <taxon>Kitasatosporales</taxon>
        <taxon>Streptomycetaceae</taxon>
        <taxon>Streptomyces</taxon>
    </lineage>
</organism>
<sequence>MGRGEQRSQATDPHWQWPPGDEEAPALADFKAVCYEIARRTGGHVESVSDGRFPPSFHHVVIAFRDRRVAVLCHQTLPLLALAAPPGESSFWPLSFVDDPAIGSAIAAVSRIRLLTAAELDMDWSRAATQPPAALAQGKDLTYWRPGSVGDVIFNMWD</sequence>
<feature type="region of interest" description="Disordered" evidence="1">
    <location>
        <begin position="1"/>
        <end position="23"/>
    </location>
</feature>
<evidence type="ECO:0000313" key="3">
    <source>
        <dbReference type="EMBL" id="AGS73606.1"/>
    </source>
</evidence>
<reference evidence="3" key="3">
    <citation type="submission" date="2015-08" db="EMBL/GenBank/DDBJ databases">
        <authorList>
            <person name="Weber T."/>
            <person name="Iftime D."/>
        </authorList>
    </citation>
    <scope>NUCLEOTIDE SEQUENCE</scope>
    <source>
        <strain evidence="3">Tu 365</strain>
    </source>
</reference>
<reference evidence="4" key="1">
    <citation type="submission" date="2012-10" db="EMBL/GenBank/DDBJ databases">
        <title>The complete genome sequence of Streptomyces collinus Tu 365.</title>
        <authorList>
            <person name="Ruckert C."/>
            <person name="Szczepanowski R."/>
            <person name="Goesmann A."/>
            <person name="Pross E.K."/>
            <person name="Musiol E.M."/>
            <person name="Blin K."/>
            <person name="Wohlleben W."/>
            <person name="Puhler A."/>
            <person name="Weber T."/>
            <person name="Kalinowski J."/>
        </authorList>
    </citation>
    <scope>NUCLEOTIDE SEQUENCE [LARGE SCALE GENOMIC DNA]</scope>
    <source>
        <strain evidence="4">DSM 40733 / Tue 365</strain>
    </source>
</reference>
<accession>S5V7M0</accession>
<dbReference type="EMBL" id="CP006259">
    <property type="protein sequence ID" value="AGS73606.1"/>
    <property type="molecule type" value="Genomic_DNA"/>
</dbReference>
<dbReference type="eggNOG" id="ENOG50332RQ">
    <property type="taxonomic scope" value="Bacteria"/>
</dbReference>
<dbReference type="RefSeq" id="WP_020937576.1">
    <property type="nucleotide sequence ID" value="NC_021985.1"/>
</dbReference>
<protein>
    <submittedName>
        <fullName evidence="3">Uncharacterized protein</fullName>
    </submittedName>
</protein>
<evidence type="ECO:0000313" key="4">
    <source>
        <dbReference type="Proteomes" id="UP000015423"/>
    </source>
</evidence>
<dbReference type="PATRIC" id="fig|1214242.5.peg.262"/>
<dbReference type="KEGG" id="sci:B446_34030"/>
<evidence type="ECO:0000256" key="1">
    <source>
        <dbReference type="SAM" id="MobiDB-lite"/>
    </source>
</evidence>
<dbReference type="AlphaFoldDB" id="S5V7M0"/>
<gene>
    <name evidence="2" type="ORF">B446_01265</name>
    <name evidence="3" type="ORF">B446_34030</name>
</gene>
<dbReference type="HOGENOM" id="CLU_139204_0_0_11"/>
<keyword evidence="4" id="KW-1185">Reference proteome</keyword>
<proteinExistence type="predicted"/>
<reference evidence="3 4" key="2">
    <citation type="journal article" date="2013" name="J. Biotechnol.">
        <title>Complete genome sequence of the kirromycin producer Streptomyces collinus Tu 365 consisting of a linear chromosome and two linear plasmids.</title>
        <authorList>
            <person name="Ruckert C."/>
            <person name="Szczepanowski R."/>
            <person name="Albersmeier A."/>
            <person name="Goesmann A."/>
            <person name="Iftime D."/>
            <person name="Musiol E.M."/>
            <person name="Blin K."/>
            <person name="Wohlleben W."/>
            <person name="Puhler A."/>
            <person name="Kalinowski J."/>
            <person name="Weber T."/>
        </authorList>
    </citation>
    <scope>NUCLEOTIDE SEQUENCE [LARGE SCALE GENOMIC DNA]</scope>
    <source>
        <strain evidence="4">DSM 40733 / Tue 365</strain>
        <strain evidence="3">Tu 365</strain>
    </source>
</reference>
<evidence type="ECO:0000313" key="2">
    <source>
        <dbReference type="EMBL" id="AGS67089.1"/>
    </source>
</evidence>
<dbReference type="EMBL" id="CP006259">
    <property type="protein sequence ID" value="AGS67089.1"/>
    <property type="molecule type" value="Genomic_DNA"/>
</dbReference>
<name>S5V7M0_STRC3</name>
<dbReference type="Proteomes" id="UP000015423">
    <property type="component" value="Chromosome"/>
</dbReference>
<dbReference type="KEGG" id="sci:B446_01265"/>